<dbReference type="PANTHER" id="PTHR37067">
    <property type="entry name" value="PX DOMAIN-CONTAINING PROTEIN"/>
    <property type="match status" value="1"/>
</dbReference>
<comment type="caution">
    <text evidence="1">The sequence shown here is derived from an EMBL/GenBank/DDBJ whole genome shotgun (WGS) entry which is preliminary data.</text>
</comment>
<reference evidence="1" key="1">
    <citation type="submission" date="2024-02" db="EMBL/GenBank/DDBJ databases">
        <authorList>
            <consortium name="ELIXIR-Norway"/>
            <consortium name="Elixir Norway"/>
        </authorList>
    </citation>
    <scope>NUCLEOTIDE SEQUENCE</scope>
</reference>
<sequence length="176" mass="19810">MIKVTTWFDQHRLAVVTYLEEKKPNCMLDDSWWILMLFVHEIAGIVAISCKSLQRHGALLCSQHHMLKRLVFEINKVGIVGIFTEAQRDMIDEATHQLSDSGDYAIAFAIVSGYMEDLGMFVKDHLSAMDSGHRETLLRLSASAILKLVDGITVVVVERTEENEAYINAAPDVLPH</sequence>
<name>A0ABP0VEQ7_9BRYO</name>
<proteinExistence type="predicted"/>
<organism evidence="1 2">
    <name type="scientific">Sphagnum jensenii</name>
    <dbReference type="NCBI Taxonomy" id="128206"/>
    <lineage>
        <taxon>Eukaryota</taxon>
        <taxon>Viridiplantae</taxon>
        <taxon>Streptophyta</taxon>
        <taxon>Embryophyta</taxon>
        <taxon>Bryophyta</taxon>
        <taxon>Sphagnophytina</taxon>
        <taxon>Sphagnopsida</taxon>
        <taxon>Sphagnales</taxon>
        <taxon>Sphagnaceae</taxon>
        <taxon>Sphagnum</taxon>
    </lineage>
</organism>
<accession>A0ABP0VEQ7</accession>
<dbReference type="PANTHER" id="PTHR37067:SF3">
    <property type="entry name" value="PX DOMAIN-CONTAINING PROTEIN"/>
    <property type="match status" value="1"/>
</dbReference>
<gene>
    <name evidence="1" type="ORF">CSSPJE1EN1_LOCUS27995</name>
</gene>
<dbReference type="EMBL" id="CAXAQS010000675">
    <property type="protein sequence ID" value="CAK9252617.1"/>
    <property type="molecule type" value="Genomic_DNA"/>
</dbReference>
<dbReference type="Proteomes" id="UP001497444">
    <property type="component" value="Unassembled WGS sequence"/>
</dbReference>
<evidence type="ECO:0000313" key="1">
    <source>
        <dbReference type="EMBL" id="CAK9252617.1"/>
    </source>
</evidence>
<evidence type="ECO:0000313" key="2">
    <source>
        <dbReference type="Proteomes" id="UP001497444"/>
    </source>
</evidence>
<protein>
    <submittedName>
        <fullName evidence="1">Uncharacterized protein</fullName>
    </submittedName>
</protein>
<keyword evidence="2" id="KW-1185">Reference proteome</keyword>